<dbReference type="FunFam" id="2.160.20.10:FF:000111">
    <property type="entry name" value="Pectin lyase-like superfamily protein"/>
    <property type="match status" value="1"/>
</dbReference>
<keyword evidence="4" id="KW-0964">Secreted</keyword>
<evidence type="ECO:0000313" key="11">
    <source>
        <dbReference type="Proteomes" id="UP001417504"/>
    </source>
</evidence>
<dbReference type="GO" id="GO:0004650">
    <property type="term" value="F:polygalacturonase activity"/>
    <property type="evidence" value="ECO:0007669"/>
    <property type="project" value="InterPro"/>
</dbReference>
<evidence type="ECO:0008006" key="12">
    <source>
        <dbReference type="Google" id="ProtNLM"/>
    </source>
</evidence>
<dbReference type="AlphaFoldDB" id="A0AAP0JRQ9"/>
<dbReference type="InterPro" id="IPR012334">
    <property type="entry name" value="Pectin_lyas_fold"/>
</dbReference>
<evidence type="ECO:0000256" key="6">
    <source>
        <dbReference type="ARBA" id="ARBA00023295"/>
    </source>
</evidence>
<dbReference type="PANTHER" id="PTHR31375">
    <property type="match status" value="1"/>
</dbReference>
<comment type="similarity">
    <text evidence="2 9">Belongs to the glycosyl hydrolase 28 family.</text>
</comment>
<proteinExistence type="inferred from homology"/>
<dbReference type="SUPFAM" id="SSF51126">
    <property type="entry name" value="Pectin lyase-like"/>
    <property type="match status" value="1"/>
</dbReference>
<keyword evidence="5 9" id="KW-0378">Hydrolase</keyword>
<reference evidence="10 11" key="1">
    <citation type="submission" date="2024-01" db="EMBL/GenBank/DDBJ databases">
        <title>Genome assemblies of Stephania.</title>
        <authorList>
            <person name="Yang L."/>
        </authorList>
    </citation>
    <scope>NUCLEOTIDE SEQUENCE [LARGE SCALE GENOMIC DNA]</scope>
    <source>
        <strain evidence="10">QJT</strain>
        <tissue evidence="10">Leaf</tissue>
    </source>
</reference>
<keyword evidence="6 9" id="KW-0326">Glycosidase</keyword>
<dbReference type="Pfam" id="PF00295">
    <property type="entry name" value="Glyco_hydro_28"/>
    <property type="match status" value="1"/>
</dbReference>
<name>A0AAP0JRQ9_9MAGN</name>
<dbReference type="Gene3D" id="2.160.20.10">
    <property type="entry name" value="Single-stranded right-handed beta-helix, Pectin lyase-like"/>
    <property type="match status" value="1"/>
</dbReference>
<comment type="subcellular location">
    <subcellularLocation>
        <location evidence="1">Secreted</location>
        <location evidence="1">Cell wall</location>
    </subcellularLocation>
</comment>
<dbReference type="InterPro" id="IPR000743">
    <property type="entry name" value="Glyco_hydro_28"/>
</dbReference>
<accession>A0AAP0JRQ9</accession>
<evidence type="ECO:0000313" key="10">
    <source>
        <dbReference type="EMBL" id="KAK9138987.1"/>
    </source>
</evidence>
<evidence type="ECO:0000256" key="3">
    <source>
        <dbReference type="ARBA" id="ARBA00022512"/>
    </source>
</evidence>
<evidence type="ECO:0000256" key="4">
    <source>
        <dbReference type="ARBA" id="ARBA00022525"/>
    </source>
</evidence>
<evidence type="ECO:0000256" key="5">
    <source>
        <dbReference type="ARBA" id="ARBA00022801"/>
    </source>
</evidence>
<feature type="active site" evidence="8">
    <location>
        <position position="215"/>
    </location>
</feature>
<dbReference type="Proteomes" id="UP001417504">
    <property type="component" value="Unassembled WGS sequence"/>
</dbReference>
<dbReference type="GO" id="GO:0071555">
    <property type="term" value="P:cell wall organization"/>
    <property type="evidence" value="ECO:0007669"/>
    <property type="project" value="UniProtKB-KW"/>
</dbReference>
<organism evidence="10 11">
    <name type="scientific">Stephania japonica</name>
    <dbReference type="NCBI Taxonomy" id="461633"/>
    <lineage>
        <taxon>Eukaryota</taxon>
        <taxon>Viridiplantae</taxon>
        <taxon>Streptophyta</taxon>
        <taxon>Embryophyta</taxon>
        <taxon>Tracheophyta</taxon>
        <taxon>Spermatophyta</taxon>
        <taxon>Magnoliopsida</taxon>
        <taxon>Ranunculales</taxon>
        <taxon>Menispermaceae</taxon>
        <taxon>Menispermoideae</taxon>
        <taxon>Cissampelideae</taxon>
        <taxon>Stephania</taxon>
    </lineage>
</organism>
<evidence type="ECO:0000256" key="2">
    <source>
        <dbReference type="ARBA" id="ARBA00008834"/>
    </source>
</evidence>
<gene>
    <name evidence="10" type="ORF">Sjap_009581</name>
</gene>
<evidence type="ECO:0000256" key="7">
    <source>
        <dbReference type="ARBA" id="ARBA00023316"/>
    </source>
</evidence>
<keyword evidence="3" id="KW-0134">Cell wall</keyword>
<evidence type="ECO:0000256" key="9">
    <source>
        <dbReference type="RuleBase" id="RU361169"/>
    </source>
</evidence>
<evidence type="ECO:0000256" key="8">
    <source>
        <dbReference type="PROSITE-ProRule" id="PRU10052"/>
    </source>
</evidence>
<dbReference type="EMBL" id="JBBNAE010000003">
    <property type="protein sequence ID" value="KAK9138987.1"/>
    <property type="molecule type" value="Genomic_DNA"/>
</dbReference>
<dbReference type="InterPro" id="IPR011050">
    <property type="entry name" value="Pectin_lyase_fold/virulence"/>
</dbReference>
<comment type="caution">
    <text evidence="10">The sequence shown here is derived from an EMBL/GenBank/DDBJ whole genome shotgun (WGS) entry which is preliminary data.</text>
</comment>
<keyword evidence="11" id="KW-1185">Reference proteome</keyword>
<keyword evidence="7" id="KW-0961">Cell wall biogenesis/degradation</keyword>
<evidence type="ECO:0000256" key="1">
    <source>
        <dbReference type="ARBA" id="ARBA00004191"/>
    </source>
</evidence>
<sequence length="367" mass="38466">MDAWAVACAASASSAVIYVPPGTYVVKNIVFSSQGHCSSSDGKDDKGTNSGTSVTFRIDGKLVPPSDYKVIAQSDKWISFEGVKGVTIAGGTLDAGGAAVWDCKLKASSSTDNNICIQGATSLTFTNSKDVVINGLRSINSQMFHIVINGCERVNVRGVMISAPGNSPNTDGIHVQMSTGVTIMSSGIKTGDDCISIGPGTKNLWMESIACGPGHGISIGSLAKELNEAGVENVTLRTAAFTGTQNGLRIKAWGRPSKGYVKGVLFQQATMNDVENPILIDQNYCPHDENCPNQVSGVKISDVRYQDIHGTSATQVAVKFDCSDKNPCTAIRLENVKLTYDQGLPAQSSCVNANGSAFGVVDPASCL</sequence>
<dbReference type="PROSITE" id="PS00502">
    <property type="entry name" value="POLYGALACTURONASE"/>
    <property type="match status" value="1"/>
</dbReference>
<dbReference type="GO" id="GO:0005975">
    <property type="term" value="P:carbohydrate metabolic process"/>
    <property type="evidence" value="ECO:0007669"/>
    <property type="project" value="InterPro"/>
</dbReference>
<protein>
    <recommendedName>
        <fullName evidence="12">Polygalacturonase</fullName>
    </recommendedName>
</protein>